<dbReference type="InterPro" id="IPR032808">
    <property type="entry name" value="DoxX"/>
</dbReference>
<name>A0A2H1EJ85_9ARCH</name>
<evidence type="ECO:0000256" key="5">
    <source>
        <dbReference type="ARBA" id="ARBA00023136"/>
    </source>
</evidence>
<evidence type="ECO:0000256" key="1">
    <source>
        <dbReference type="ARBA" id="ARBA00004651"/>
    </source>
</evidence>
<keyword evidence="8" id="KW-1185">Reference proteome</keyword>
<evidence type="ECO:0000256" key="3">
    <source>
        <dbReference type="ARBA" id="ARBA00022692"/>
    </source>
</evidence>
<proteinExistence type="predicted"/>
<feature type="transmembrane region" description="Helical" evidence="6">
    <location>
        <begin position="55"/>
        <end position="86"/>
    </location>
</feature>
<dbReference type="RefSeq" id="WP_101010712.1">
    <property type="nucleotide sequence ID" value="NZ_FRFC01000005.1"/>
</dbReference>
<keyword evidence="5 6" id="KW-0472">Membrane</keyword>
<keyword evidence="4 6" id="KW-1133">Transmembrane helix</keyword>
<protein>
    <submittedName>
        <fullName evidence="7">DoxX family protein</fullName>
    </submittedName>
</protein>
<feature type="transmembrane region" description="Helical" evidence="6">
    <location>
        <begin position="107"/>
        <end position="126"/>
    </location>
</feature>
<dbReference type="Proteomes" id="UP000232412">
    <property type="component" value="Unassembled WGS sequence"/>
</dbReference>
<dbReference type="OrthoDB" id="10826at2157"/>
<evidence type="ECO:0000313" key="7">
    <source>
        <dbReference type="EMBL" id="SHO47487.1"/>
    </source>
</evidence>
<organism evidence="7 8">
    <name type="scientific">Nitrosotalea sinensis</name>
    <dbReference type="NCBI Taxonomy" id="1499975"/>
    <lineage>
        <taxon>Archaea</taxon>
        <taxon>Nitrososphaerota</taxon>
        <taxon>Nitrososphaeria</taxon>
        <taxon>Nitrosotaleales</taxon>
        <taxon>Nitrosotaleaceae</taxon>
        <taxon>Nitrosotalea</taxon>
    </lineage>
</organism>
<keyword evidence="3 6" id="KW-0812">Transmembrane</keyword>
<keyword evidence="2" id="KW-1003">Cell membrane</keyword>
<accession>A0A2H1EJ85</accession>
<evidence type="ECO:0000256" key="6">
    <source>
        <dbReference type="SAM" id="Phobius"/>
    </source>
</evidence>
<dbReference type="AlphaFoldDB" id="A0A2H1EJ85"/>
<gene>
    <name evidence="7" type="ORF">NSIN_40109</name>
</gene>
<evidence type="ECO:0000256" key="4">
    <source>
        <dbReference type="ARBA" id="ARBA00022989"/>
    </source>
</evidence>
<dbReference type="PANTHER" id="PTHR33452:SF1">
    <property type="entry name" value="INNER MEMBRANE PROTEIN YPHA-RELATED"/>
    <property type="match status" value="1"/>
</dbReference>
<dbReference type="GO" id="GO:0005886">
    <property type="term" value="C:plasma membrane"/>
    <property type="evidence" value="ECO:0007669"/>
    <property type="project" value="UniProtKB-SubCell"/>
</dbReference>
<evidence type="ECO:0000313" key="8">
    <source>
        <dbReference type="Proteomes" id="UP000232412"/>
    </source>
</evidence>
<comment type="subcellular location">
    <subcellularLocation>
        <location evidence="1">Cell membrane</location>
        <topology evidence="1">Multi-pass membrane protein</topology>
    </subcellularLocation>
</comment>
<sequence length="138" mass="14792">MVGATLATGKFHDLSHLGLRASVGFMFIVHSLSKFDSNMGGFFSSIGLPSEMAPLIGLLEFIGGVLLVVGIITRISASLLAIEMLFVMVSIKKLQSFSGKNGLELELLAFVVLLTLLVLGPGRISISHVLKKLPRFVH</sequence>
<evidence type="ECO:0000256" key="2">
    <source>
        <dbReference type="ARBA" id="ARBA00022475"/>
    </source>
</evidence>
<dbReference type="PANTHER" id="PTHR33452">
    <property type="entry name" value="OXIDOREDUCTASE CATD-RELATED"/>
    <property type="match status" value="1"/>
</dbReference>
<reference evidence="8" key="1">
    <citation type="submission" date="2016-12" db="EMBL/GenBank/DDBJ databases">
        <authorList>
            <person name="Herbold C."/>
        </authorList>
    </citation>
    <scope>NUCLEOTIDE SEQUENCE [LARGE SCALE GENOMIC DNA]</scope>
</reference>
<dbReference type="EMBL" id="FRFC01000005">
    <property type="protein sequence ID" value="SHO47487.1"/>
    <property type="molecule type" value="Genomic_DNA"/>
</dbReference>
<dbReference type="Pfam" id="PF07681">
    <property type="entry name" value="DoxX"/>
    <property type="match status" value="1"/>
</dbReference>
<dbReference type="InterPro" id="IPR051907">
    <property type="entry name" value="DoxX-like_oxidoreductase"/>
</dbReference>